<evidence type="ECO:0000256" key="6">
    <source>
        <dbReference type="ARBA" id="ARBA00022927"/>
    </source>
</evidence>
<evidence type="ECO:0000256" key="8">
    <source>
        <dbReference type="ARBA" id="ARBA00022989"/>
    </source>
</evidence>
<comment type="subcellular location">
    <subcellularLocation>
        <location evidence="1 12">Mitochondrion inner membrane</location>
        <topology evidence="1 12">Single-pass membrane protein</topology>
    </subcellularLocation>
</comment>
<evidence type="ECO:0000256" key="9">
    <source>
        <dbReference type="ARBA" id="ARBA00023010"/>
    </source>
</evidence>
<protein>
    <recommendedName>
        <fullName evidence="12">Mitochondrial import inner membrane translocase subunit TIM50</fullName>
    </recommendedName>
</protein>
<evidence type="ECO:0000259" key="13">
    <source>
        <dbReference type="PROSITE" id="PS50969"/>
    </source>
</evidence>
<dbReference type="Proteomes" id="UP000472269">
    <property type="component" value="Unplaced"/>
</dbReference>
<proteinExistence type="inferred from homology"/>
<comment type="function">
    <text evidence="12">Essential component of the TIM23 complex, a complex that mediates the translocation of transit peptide-containing proteins across the mitochondrial inner membrane.</text>
</comment>
<comment type="caution">
    <text evidence="12">Lacks conserved residue(s) required for the propagation of feature annotation.</text>
</comment>
<dbReference type="InterPro" id="IPR004274">
    <property type="entry name" value="FCP1_dom"/>
</dbReference>
<evidence type="ECO:0000256" key="5">
    <source>
        <dbReference type="ARBA" id="ARBA00022792"/>
    </source>
</evidence>
<keyword evidence="15" id="KW-1185">Reference proteome</keyword>
<comment type="subunit">
    <text evidence="12">Component of the TIM23 complex.</text>
</comment>
<evidence type="ECO:0000256" key="3">
    <source>
        <dbReference type="ARBA" id="ARBA00022448"/>
    </source>
</evidence>
<evidence type="ECO:0000256" key="1">
    <source>
        <dbReference type="ARBA" id="ARBA00004434"/>
    </source>
</evidence>
<dbReference type="SMART" id="SM00577">
    <property type="entry name" value="CPDc"/>
    <property type="match status" value="1"/>
</dbReference>
<keyword evidence="7 12" id="KW-0809">Transit peptide</keyword>
<dbReference type="PANTHER" id="PTHR12210">
    <property type="entry name" value="DULLARD PROTEIN PHOSPHATASE"/>
    <property type="match status" value="1"/>
</dbReference>
<keyword evidence="5" id="KW-0999">Mitochondrion inner membrane</keyword>
<evidence type="ECO:0000313" key="15">
    <source>
        <dbReference type="Proteomes" id="UP000472269"/>
    </source>
</evidence>
<evidence type="ECO:0000256" key="4">
    <source>
        <dbReference type="ARBA" id="ARBA00022692"/>
    </source>
</evidence>
<evidence type="ECO:0000256" key="2">
    <source>
        <dbReference type="ARBA" id="ARBA00006344"/>
    </source>
</evidence>
<evidence type="ECO:0000256" key="10">
    <source>
        <dbReference type="ARBA" id="ARBA00023128"/>
    </source>
</evidence>
<dbReference type="Gene3D" id="3.40.50.1000">
    <property type="entry name" value="HAD superfamily/HAD-like"/>
    <property type="match status" value="1"/>
</dbReference>
<evidence type="ECO:0000313" key="14">
    <source>
        <dbReference type="Ensembl" id="ENSACUP00000010920.1"/>
    </source>
</evidence>
<dbReference type="SUPFAM" id="SSF56784">
    <property type="entry name" value="HAD-like"/>
    <property type="match status" value="1"/>
</dbReference>
<feature type="domain" description="FCP1 homology" evidence="13">
    <location>
        <begin position="137"/>
        <end position="280"/>
    </location>
</feature>
<keyword evidence="11 12" id="KW-0472">Membrane</keyword>
<keyword evidence="3 12" id="KW-0813">Transport</keyword>
<dbReference type="Pfam" id="PF03031">
    <property type="entry name" value="NIF"/>
    <property type="match status" value="1"/>
</dbReference>
<keyword evidence="10 12" id="KW-0496">Mitochondrion</keyword>
<dbReference type="InterPro" id="IPR036412">
    <property type="entry name" value="HAD-like_sf"/>
</dbReference>
<dbReference type="Ensembl" id="ENSACUT00000011658.1">
    <property type="protein sequence ID" value="ENSACUP00000010920.1"/>
    <property type="gene ID" value="ENSACUG00000007400.1"/>
</dbReference>
<dbReference type="AlphaFoldDB" id="A0A663MEZ0"/>
<reference evidence="14" key="1">
    <citation type="submission" date="2025-08" db="UniProtKB">
        <authorList>
            <consortium name="Ensembl"/>
        </authorList>
    </citation>
    <scope>IDENTIFICATION</scope>
</reference>
<dbReference type="OMA" id="WKSLHYY"/>
<dbReference type="PROSITE" id="PS50969">
    <property type="entry name" value="FCP1"/>
    <property type="match status" value="1"/>
</dbReference>
<dbReference type="InterPro" id="IPR050365">
    <property type="entry name" value="TIM50"/>
</dbReference>
<dbReference type="GO" id="GO:0015031">
    <property type="term" value="P:protein transport"/>
    <property type="evidence" value="ECO:0007669"/>
    <property type="project" value="UniProtKB-KW"/>
</dbReference>
<evidence type="ECO:0000256" key="7">
    <source>
        <dbReference type="ARBA" id="ARBA00022946"/>
    </source>
</evidence>
<organism evidence="14 15">
    <name type="scientific">Athene cunicularia</name>
    <name type="common">Burrowing owl</name>
    <name type="synonym">Speotyto cunicularia</name>
    <dbReference type="NCBI Taxonomy" id="194338"/>
    <lineage>
        <taxon>Eukaryota</taxon>
        <taxon>Metazoa</taxon>
        <taxon>Chordata</taxon>
        <taxon>Craniata</taxon>
        <taxon>Vertebrata</taxon>
        <taxon>Euteleostomi</taxon>
        <taxon>Archelosauria</taxon>
        <taxon>Archosauria</taxon>
        <taxon>Dinosauria</taxon>
        <taxon>Saurischia</taxon>
        <taxon>Theropoda</taxon>
        <taxon>Coelurosauria</taxon>
        <taxon>Aves</taxon>
        <taxon>Neognathae</taxon>
        <taxon>Neoaves</taxon>
        <taxon>Telluraves</taxon>
        <taxon>Strigiformes</taxon>
        <taxon>Strigidae</taxon>
        <taxon>Athene</taxon>
    </lineage>
</organism>
<dbReference type="InterPro" id="IPR023214">
    <property type="entry name" value="HAD_sf"/>
</dbReference>
<feature type="transmembrane region" description="Helical" evidence="12">
    <location>
        <begin position="6"/>
        <end position="30"/>
    </location>
</feature>
<evidence type="ECO:0000256" key="11">
    <source>
        <dbReference type="ARBA" id="ARBA00023136"/>
    </source>
</evidence>
<dbReference type="CDD" id="cd07521">
    <property type="entry name" value="HAD_FCP1-like"/>
    <property type="match status" value="1"/>
</dbReference>
<accession>A0A663MEZ0</accession>
<dbReference type="GO" id="GO:0005744">
    <property type="term" value="C:TIM23 mitochondrial import inner membrane translocase complex"/>
    <property type="evidence" value="ECO:0007669"/>
    <property type="project" value="UniProtKB-UniRule"/>
</dbReference>
<sequence length="347" mass="40321">MDWEEWVIIPLPTLLLPESVCVILPLNLAVMAATKGERQVEEGEDKEWWQQERMAAARHLVLRLVGLLGAGTGVAFIYIFSSNVVDEHRTKIPDELDDDPMDIQQHRRMYKYFKDHRQMIIKPASPKLLPGPLHETYYQSPYTLIIEFTDILLHPEWSFVTSWHFMKRPGIESLLQQLAPLHEIVIFTSKTGMTTFPLNDSKYPHVFISYCLFCDATHYMDRHHNKDISCLNRDPTKVVVVDYWREAFCLQPYNGLALPCWDGSSNNRVLYNLTTFLKTIVLSGVEYVQKVLENYTLEEDPLEAFKRHQSQLEEEQQCLAELAQAKKPKGLFLGRLTGCFWLCSKQQ</sequence>
<feature type="transmembrane region" description="Helical" evidence="12">
    <location>
        <begin position="60"/>
        <end position="80"/>
    </location>
</feature>
<evidence type="ECO:0000256" key="12">
    <source>
        <dbReference type="RuleBase" id="RU365079"/>
    </source>
</evidence>
<keyword evidence="9 12" id="KW-0811">Translocation</keyword>
<comment type="similarity">
    <text evidence="2 12">Belongs to the TIM50 family.</text>
</comment>
<reference evidence="14" key="2">
    <citation type="submission" date="2025-09" db="UniProtKB">
        <authorList>
            <consortium name="Ensembl"/>
        </authorList>
    </citation>
    <scope>IDENTIFICATION</scope>
</reference>
<dbReference type="FunFam" id="3.40.50.1000:FF:000019">
    <property type="entry name" value="Mitochondrial import inner membrane translocase subunit TIM50"/>
    <property type="match status" value="1"/>
</dbReference>
<keyword evidence="4 12" id="KW-0812">Transmembrane</keyword>
<name>A0A663MEZ0_ATHCN</name>
<keyword evidence="8 12" id="KW-1133">Transmembrane helix</keyword>
<keyword evidence="6 12" id="KW-0653">Protein transport</keyword>